<organism evidence="1">
    <name type="scientific">freshwater metagenome</name>
    <dbReference type="NCBI Taxonomy" id="449393"/>
    <lineage>
        <taxon>unclassified sequences</taxon>
        <taxon>metagenomes</taxon>
        <taxon>ecological metagenomes</taxon>
    </lineage>
</organism>
<reference evidence="1" key="1">
    <citation type="submission" date="2020-05" db="EMBL/GenBank/DDBJ databases">
        <authorList>
            <person name="Chiriac C."/>
            <person name="Salcher M."/>
            <person name="Ghai R."/>
            <person name="Kavagutti S V."/>
        </authorList>
    </citation>
    <scope>NUCLEOTIDE SEQUENCE</scope>
</reference>
<dbReference type="AlphaFoldDB" id="A0A6J7DLY1"/>
<proteinExistence type="predicted"/>
<dbReference type="EMBL" id="CAFBLR010000041">
    <property type="protein sequence ID" value="CAB4868293.1"/>
    <property type="molecule type" value="Genomic_DNA"/>
</dbReference>
<accession>A0A6J7DLY1</accession>
<name>A0A6J7DLY1_9ZZZZ</name>
<evidence type="ECO:0000313" key="1">
    <source>
        <dbReference type="EMBL" id="CAB4868293.1"/>
    </source>
</evidence>
<sequence>MPPAALQHPREHLTCQALGRGEVERDTARNVGLVHLVDEAVRLHCGVVDEHIHRTAVRLDPLDEAVHLRLVRQVDGVGSAAQSGRQRVDCLAVAGHEHHLRPRRREGFRERLAEPAARTCDQYPLARKFHQYVPLFIGWLQSHVLPSAVMTCL</sequence>
<gene>
    <name evidence="1" type="ORF">UFOPK3417_00605</name>
</gene>
<protein>
    <submittedName>
        <fullName evidence="1">Unannotated protein</fullName>
    </submittedName>
</protein>